<accession>T1A1X3</accession>
<reference evidence="1" key="2">
    <citation type="journal article" date="2014" name="ISME J.">
        <title>Microbial stratification in low pH oxic and suboxic macroscopic growths along an acid mine drainage.</title>
        <authorList>
            <person name="Mendez-Garcia C."/>
            <person name="Mesa V."/>
            <person name="Sprenger R.R."/>
            <person name="Richter M."/>
            <person name="Diez M.S."/>
            <person name="Solano J."/>
            <person name="Bargiela R."/>
            <person name="Golyshina O.V."/>
            <person name="Manteca A."/>
            <person name="Ramos J.L."/>
            <person name="Gallego J.R."/>
            <person name="Llorente I."/>
            <person name="Martins Dos Santos V.A."/>
            <person name="Jensen O.N."/>
            <person name="Pelaez A.I."/>
            <person name="Sanchez J."/>
            <person name="Ferrer M."/>
        </authorList>
    </citation>
    <scope>NUCLEOTIDE SEQUENCE</scope>
</reference>
<protein>
    <submittedName>
        <fullName evidence="1">Extracellular solute-binding protein</fullName>
    </submittedName>
</protein>
<sequence length="422" mass="46093">PNCAGTYWCQPAAGNYVHTVNVYWEPTDQVGIQEYLQGKADFAALLTSDTPTLLNLQQAGKVGLLNVPTISIFFDPINMGINMSKISGYYSGSIHLPSDPGSSNDFFSYVGLRQFMLNAFNYTQDLQQVLTVDGVQFGINYGGAIPHYMGNYYASNVTWPAGAPNANPDSVGGAAWWWAQANNASSPYYDPLLSQCTTSNPCTFPVAGELPAGNIQDLAYPIWEQYVKAISGGRVTFTEVDLTFTQLVQYAEESGPGQNPLTIYTLGWLPDYPDPTDYTVPLYSPNATYTAPGAVYQALSQDMASSCPTVGQTDGWGALQYWANQPGVPQKCQGFAYDVLTWADAQAGSMPVGPERTLYYNMASHIANELGLYLYQFQEQGVGSYAPWIKPELDQHERRVGRGWAVRTAAGQRVALGDPGRR</sequence>
<dbReference type="SUPFAM" id="SSF53850">
    <property type="entry name" value="Periplasmic binding protein-like II"/>
    <property type="match status" value="1"/>
</dbReference>
<name>T1A1X3_9ZZZZ</name>
<organism evidence="1">
    <name type="scientific">mine drainage metagenome</name>
    <dbReference type="NCBI Taxonomy" id="410659"/>
    <lineage>
        <taxon>unclassified sequences</taxon>
        <taxon>metagenomes</taxon>
        <taxon>ecological metagenomes</taxon>
    </lineage>
</organism>
<gene>
    <name evidence="1" type="ORF">B1B_09647</name>
</gene>
<feature type="non-terminal residue" evidence="1">
    <location>
        <position position="422"/>
    </location>
</feature>
<dbReference type="AlphaFoldDB" id="T1A1X3"/>
<proteinExistence type="predicted"/>
<comment type="caution">
    <text evidence="1">The sequence shown here is derived from an EMBL/GenBank/DDBJ whole genome shotgun (WGS) entry which is preliminary data.</text>
</comment>
<dbReference type="EMBL" id="AUZY01006393">
    <property type="protein sequence ID" value="EQD54541.1"/>
    <property type="molecule type" value="Genomic_DNA"/>
</dbReference>
<evidence type="ECO:0000313" key="1">
    <source>
        <dbReference type="EMBL" id="EQD54541.1"/>
    </source>
</evidence>
<reference evidence="1" key="1">
    <citation type="submission" date="2013-08" db="EMBL/GenBank/DDBJ databases">
        <authorList>
            <person name="Mendez C."/>
            <person name="Richter M."/>
            <person name="Ferrer M."/>
            <person name="Sanchez J."/>
        </authorList>
    </citation>
    <scope>NUCLEOTIDE SEQUENCE</scope>
</reference>
<feature type="non-terminal residue" evidence="1">
    <location>
        <position position="1"/>
    </location>
</feature>